<comment type="caution">
    <text evidence="2">The sequence shown here is derived from an EMBL/GenBank/DDBJ whole genome shotgun (WGS) entry which is preliminary data.</text>
</comment>
<proteinExistence type="predicted"/>
<name>A0ABR2MRT0_9ASPA</name>
<sequence>MEVCSTSREKERRNIGEMGSGMVEEGDVRRNRGIASKMEKLEIIPCRRRAAILLPQPQQLNRASQIEALPGGGLKEAAIKLEEIAAYVDKRAEYADSLLDAKPPSSSSSVIPFTSIDRKISRRQASVAASGINGAGE</sequence>
<evidence type="ECO:0000256" key="1">
    <source>
        <dbReference type="SAM" id="MobiDB-lite"/>
    </source>
</evidence>
<dbReference type="Proteomes" id="UP001412067">
    <property type="component" value="Unassembled WGS sequence"/>
</dbReference>
<protein>
    <submittedName>
        <fullName evidence="2">Uncharacterized protein</fullName>
    </submittedName>
</protein>
<accession>A0ABR2MRT0</accession>
<gene>
    <name evidence="2" type="ORF">KSP40_PGU019438</name>
</gene>
<evidence type="ECO:0000313" key="2">
    <source>
        <dbReference type="EMBL" id="KAK8966917.1"/>
    </source>
</evidence>
<feature type="region of interest" description="Disordered" evidence="1">
    <location>
        <begin position="1"/>
        <end position="22"/>
    </location>
</feature>
<keyword evidence="3" id="KW-1185">Reference proteome</keyword>
<evidence type="ECO:0000313" key="3">
    <source>
        <dbReference type="Proteomes" id="UP001412067"/>
    </source>
</evidence>
<dbReference type="EMBL" id="JBBWWR010000005">
    <property type="protein sequence ID" value="KAK8966917.1"/>
    <property type="molecule type" value="Genomic_DNA"/>
</dbReference>
<reference evidence="2 3" key="1">
    <citation type="journal article" date="2022" name="Nat. Plants">
        <title>Genomes of leafy and leafless Platanthera orchids illuminate the evolution of mycoheterotrophy.</title>
        <authorList>
            <person name="Li M.H."/>
            <person name="Liu K.W."/>
            <person name="Li Z."/>
            <person name="Lu H.C."/>
            <person name="Ye Q.L."/>
            <person name="Zhang D."/>
            <person name="Wang J.Y."/>
            <person name="Li Y.F."/>
            <person name="Zhong Z.M."/>
            <person name="Liu X."/>
            <person name="Yu X."/>
            <person name="Liu D.K."/>
            <person name="Tu X.D."/>
            <person name="Liu B."/>
            <person name="Hao Y."/>
            <person name="Liao X.Y."/>
            <person name="Jiang Y.T."/>
            <person name="Sun W.H."/>
            <person name="Chen J."/>
            <person name="Chen Y.Q."/>
            <person name="Ai Y."/>
            <person name="Zhai J.W."/>
            <person name="Wu S.S."/>
            <person name="Zhou Z."/>
            <person name="Hsiao Y.Y."/>
            <person name="Wu W.L."/>
            <person name="Chen Y.Y."/>
            <person name="Lin Y.F."/>
            <person name="Hsu J.L."/>
            <person name="Li C.Y."/>
            <person name="Wang Z.W."/>
            <person name="Zhao X."/>
            <person name="Zhong W.Y."/>
            <person name="Ma X.K."/>
            <person name="Ma L."/>
            <person name="Huang J."/>
            <person name="Chen G.Z."/>
            <person name="Huang M.Z."/>
            <person name="Huang L."/>
            <person name="Peng D.H."/>
            <person name="Luo Y.B."/>
            <person name="Zou S.Q."/>
            <person name="Chen S.P."/>
            <person name="Lan S."/>
            <person name="Tsai W.C."/>
            <person name="Van de Peer Y."/>
            <person name="Liu Z.J."/>
        </authorList>
    </citation>
    <scope>NUCLEOTIDE SEQUENCE [LARGE SCALE GENOMIC DNA]</scope>
    <source>
        <strain evidence="2">Lor288</strain>
    </source>
</reference>
<organism evidence="2 3">
    <name type="scientific">Platanthera guangdongensis</name>
    <dbReference type="NCBI Taxonomy" id="2320717"/>
    <lineage>
        <taxon>Eukaryota</taxon>
        <taxon>Viridiplantae</taxon>
        <taxon>Streptophyta</taxon>
        <taxon>Embryophyta</taxon>
        <taxon>Tracheophyta</taxon>
        <taxon>Spermatophyta</taxon>
        <taxon>Magnoliopsida</taxon>
        <taxon>Liliopsida</taxon>
        <taxon>Asparagales</taxon>
        <taxon>Orchidaceae</taxon>
        <taxon>Orchidoideae</taxon>
        <taxon>Orchideae</taxon>
        <taxon>Orchidinae</taxon>
        <taxon>Platanthera</taxon>
    </lineage>
</organism>